<feature type="region of interest" description="Disordered" evidence="1">
    <location>
        <begin position="162"/>
        <end position="199"/>
    </location>
</feature>
<organism evidence="3 4">
    <name type="scientific">Elysia marginata</name>
    <dbReference type="NCBI Taxonomy" id="1093978"/>
    <lineage>
        <taxon>Eukaryota</taxon>
        <taxon>Metazoa</taxon>
        <taxon>Spiralia</taxon>
        <taxon>Lophotrochozoa</taxon>
        <taxon>Mollusca</taxon>
        <taxon>Gastropoda</taxon>
        <taxon>Heterobranchia</taxon>
        <taxon>Euthyneura</taxon>
        <taxon>Panpulmonata</taxon>
        <taxon>Sacoglossa</taxon>
        <taxon>Placobranchoidea</taxon>
        <taxon>Plakobranchidae</taxon>
        <taxon>Elysia</taxon>
    </lineage>
</organism>
<keyword evidence="4" id="KW-1185">Reference proteome</keyword>
<dbReference type="AlphaFoldDB" id="A0AAV4H3P2"/>
<name>A0AAV4H3P2_9GAST</name>
<dbReference type="Gene3D" id="1.20.140.150">
    <property type="match status" value="1"/>
</dbReference>
<keyword evidence="2" id="KW-0812">Transmembrane</keyword>
<accession>A0AAV4H3P2</accession>
<feature type="compositionally biased region" description="Low complexity" evidence="1">
    <location>
        <begin position="181"/>
        <end position="199"/>
    </location>
</feature>
<reference evidence="3 4" key="1">
    <citation type="journal article" date="2021" name="Elife">
        <title>Chloroplast acquisition without the gene transfer in kleptoplastic sea slugs, Plakobranchus ocellatus.</title>
        <authorList>
            <person name="Maeda T."/>
            <person name="Takahashi S."/>
            <person name="Yoshida T."/>
            <person name="Shimamura S."/>
            <person name="Takaki Y."/>
            <person name="Nagai Y."/>
            <person name="Toyoda A."/>
            <person name="Suzuki Y."/>
            <person name="Arimoto A."/>
            <person name="Ishii H."/>
            <person name="Satoh N."/>
            <person name="Nishiyama T."/>
            <person name="Hasebe M."/>
            <person name="Maruyama T."/>
            <person name="Minagawa J."/>
            <person name="Obokata J."/>
            <person name="Shigenobu S."/>
        </authorList>
    </citation>
    <scope>NUCLEOTIDE SEQUENCE [LARGE SCALE GENOMIC DNA]</scope>
</reference>
<comment type="caution">
    <text evidence="3">The sequence shown here is derived from an EMBL/GenBank/DDBJ whole genome shotgun (WGS) entry which is preliminary data.</text>
</comment>
<evidence type="ECO:0000313" key="3">
    <source>
        <dbReference type="EMBL" id="GFR92817.1"/>
    </source>
</evidence>
<evidence type="ECO:0000313" key="4">
    <source>
        <dbReference type="Proteomes" id="UP000762676"/>
    </source>
</evidence>
<dbReference type="Proteomes" id="UP000762676">
    <property type="component" value="Unassembled WGS sequence"/>
</dbReference>
<feature type="transmembrane region" description="Helical" evidence="2">
    <location>
        <begin position="20"/>
        <end position="43"/>
    </location>
</feature>
<gene>
    <name evidence="3" type="ORF">ElyMa_000876600</name>
</gene>
<evidence type="ECO:0000256" key="2">
    <source>
        <dbReference type="SAM" id="Phobius"/>
    </source>
</evidence>
<evidence type="ECO:0000256" key="1">
    <source>
        <dbReference type="SAM" id="MobiDB-lite"/>
    </source>
</evidence>
<keyword evidence="2" id="KW-0472">Membrane</keyword>
<sequence>MKIYILQKHEGGFTYNYGWSFYTAGFGFLASELSAVVTITLFLRRNERLEDMTRIIPGLEDKVPLGKAQENQVVCDCEELEASGKDAWCSLCCRAEFDNNVRQPRPWHGFCGIKGGACSIVGGTCGEGGDGSVRGGGGCGIVRSSVGVERSAHSIRIGVYGGSGGSASRDGSDRSVGGEDGSSSSRSVGKLKRSLSVSA</sequence>
<keyword evidence="2" id="KW-1133">Transmembrane helix</keyword>
<proteinExistence type="predicted"/>
<dbReference type="EMBL" id="BMAT01001805">
    <property type="protein sequence ID" value="GFR92817.1"/>
    <property type="molecule type" value="Genomic_DNA"/>
</dbReference>
<protein>
    <submittedName>
        <fullName evidence="3">Voltage-dependent calcium channel gamma-7 subunit</fullName>
    </submittedName>
</protein>